<feature type="transmembrane region" description="Helical" evidence="1">
    <location>
        <begin position="43"/>
        <end position="63"/>
    </location>
</feature>
<feature type="transmembrane region" description="Helical" evidence="1">
    <location>
        <begin position="319"/>
        <end position="337"/>
    </location>
</feature>
<gene>
    <name evidence="2" type="ORF">R4315_11935</name>
</gene>
<feature type="transmembrane region" description="Helical" evidence="1">
    <location>
        <begin position="131"/>
        <end position="150"/>
    </location>
</feature>
<organism evidence="2 3">
    <name type="scientific">Rhodococcus oxybenzonivorans</name>
    <dbReference type="NCBI Taxonomy" id="1990687"/>
    <lineage>
        <taxon>Bacteria</taxon>
        <taxon>Bacillati</taxon>
        <taxon>Actinomycetota</taxon>
        <taxon>Actinomycetes</taxon>
        <taxon>Mycobacteriales</taxon>
        <taxon>Nocardiaceae</taxon>
        <taxon>Rhodococcus</taxon>
    </lineage>
</organism>
<feature type="transmembrane region" description="Helical" evidence="1">
    <location>
        <begin position="170"/>
        <end position="190"/>
    </location>
</feature>
<dbReference type="EMBL" id="JAWLUP010000022">
    <property type="protein sequence ID" value="MDV7265253.1"/>
    <property type="molecule type" value="Genomic_DNA"/>
</dbReference>
<evidence type="ECO:0000313" key="3">
    <source>
        <dbReference type="Proteomes" id="UP001185863"/>
    </source>
</evidence>
<evidence type="ECO:0000313" key="2">
    <source>
        <dbReference type="EMBL" id="MDV7265253.1"/>
    </source>
</evidence>
<dbReference type="AlphaFoldDB" id="A0AAE5A6K7"/>
<feature type="transmembrane region" description="Helical" evidence="1">
    <location>
        <begin position="75"/>
        <end position="96"/>
    </location>
</feature>
<reference evidence="2" key="1">
    <citation type="submission" date="2023-10" db="EMBL/GenBank/DDBJ databases">
        <title>Development of a sustainable strategy for remediation of hydrocarbon-contaminated territories based on the waste exchange concept.</title>
        <authorList>
            <person name="Krivoruchko A."/>
        </authorList>
    </citation>
    <scope>NUCLEOTIDE SEQUENCE</scope>
    <source>
        <strain evidence="2">IEGM 68</strain>
    </source>
</reference>
<name>A0AAE5A6K7_9NOCA</name>
<feature type="transmembrane region" description="Helical" evidence="1">
    <location>
        <begin position="233"/>
        <end position="250"/>
    </location>
</feature>
<dbReference type="Proteomes" id="UP001185863">
    <property type="component" value="Unassembled WGS sequence"/>
</dbReference>
<feature type="transmembrane region" description="Helical" evidence="1">
    <location>
        <begin position="262"/>
        <end position="279"/>
    </location>
</feature>
<comment type="caution">
    <text evidence="2">The sequence shown here is derived from an EMBL/GenBank/DDBJ whole genome shotgun (WGS) entry which is preliminary data.</text>
</comment>
<dbReference type="RefSeq" id="WP_317743526.1">
    <property type="nucleotide sequence ID" value="NZ_JAWLUP010000022.1"/>
</dbReference>
<feature type="transmembrane region" description="Helical" evidence="1">
    <location>
        <begin position="202"/>
        <end position="221"/>
    </location>
</feature>
<evidence type="ECO:0000256" key="1">
    <source>
        <dbReference type="SAM" id="Phobius"/>
    </source>
</evidence>
<feature type="transmembrane region" description="Helical" evidence="1">
    <location>
        <begin position="291"/>
        <end position="312"/>
    </location>
</feature>
<feature type="transmembrane region" description="Helical" evidence="1">
    <location>
        <begin position="371"/>
        <end position="391"/>
    </location>
</feature>
<sequence length="458" mass="47170">MDFREPLSAAAALASGALAGFVLTNPRNRAWAIYASDREIDRWLSSQPTGVVVALVLAVIAVAGLQRSGSRRASWIVAAACALVLIATRSAVAGAGGVDTLIALHFAKTATAGILLGAAVAAVWGRWGPQLTLTLGAAGAFVLASVARLPRGDTEYLEPASRSTSAIGEPPMWLLIGTLVLALVSTALAQKQFRVQRPERRTLQTALAAALALALLNRLLGAWIDDHEFGEPLTVWLIIGFCLVVVLVCTEVSARLLPRADGHFLLAATAVTAAAMPVLDDLRTPRVTTPASAVLIVGVTALALGIAVAVRVPPTLRRPYWGLGLAALVPLTTAIQPDFGSDGVLLLARLFLLCTGMGFALAAALPASAPVAVLGLALPFASLVFVAATTIPGSRVVYAGAYEPLGAVAAFTGEADGPSPVSAASDHLAGIAMLAVVAYCAYSIRSRRPPLEKTAPLT</sequence>
<feature type="transmembrane region" description="Helical" evidence="1">
    <location>
        <begin position="343"/>
        <end position="364"/>
    </location>
</feature>
<proteinExistence type="predicted"/>
<feature type="transmembrane region" description="Helical" evidence="1">
    <location>
        <begin position="102"/>
        <end position="124"/>
    </location>
</feature>
<keyword evidence="1" id="KW-1133">Transmembrane helix</keyword>
<keyword evidence="1" id="KW-0812">Transmembrane</keyword>
<accession>A0AAE5A6K7</accession>
<feature type="transmembrane region" description="Helical" evidence="1">
    <location>
        <begin position="427"/>
        <end position="444"/>
    </location>
</feature>
<keyword evidence="1" id="KW-0472">Membrane</keyword>
<protein>
    <submittedName>
        <fullName evidence="2">Uncharacterized protein</fullName>
    </submittedName>
</protein>